<feature type="non-terminal residue" evidence="1">
    <location>
        <position position="1"/>
    </location>
</feature>
<sequence>LAPRMTLDNILSRGLALQPNLGIGNHPVDPPGEVWDKRQRITGHGSRGFKRFSESQATVDVATTAITNRKTTRAAPEITHNAAAYEYQCGAQNRSVFTIQSYLTVARPTQADLRGSGTSDQKRHLAVARPTQGRLTQFGRCLLHNLTVARPTKGRLAQFSYTEKTNDTSTKKIPQVNKIQSTVKAHCKTTPLI</sequence>
<keyword evidence="2" id="KW-1185">Reference proteome</keyword>
<dbReference type="EMBL" id="VUJU01010951">
    <property type="protein sequence ID" value="KAF0712362.1"/>
    <property type="molecule type" value="Genomic_DNA"/>
</dbReference>
<comment type="caution">
    <text evidence="1">The sequence shown here is derived from an EMBL/GenBank/DDBJ whole genome shotgun (WGS) entry which is preliminary data.</text>
</comment>
<name>A0A6G0VWW0_APHCR</name>
<dbReference type="Proteomes" id="UP000478052">
    <property type="component" value="Unassembled WGS sequence"/>
</dbReference>
<accession>A0A6G0VWW0</accession>
<evidence type="ECO:0000313" key="2">
    <source>
        <dbReference type="Proteomes" id="UP000478052"/>
    </source>
</evidence>
<reference evidence="1 2" key="1">
    <citation type="submission" date="2019-08" db="EMBL/GenBank/DDBJ databases">
        <title>Whole genome of Aphis craccivora.</title>
        <authorList>
            <person name="Voronova N.V."/>
            <person name="Shulinski R.S."/>
            <person name="Bandarenka Y.V."/>
            <person name="Zhorov D.G."/>
            <person name="Warner D."/>
        </authorList>
    </citation>
    <scope>NUCLEOTIDE SEQUENCE [LARGE SCALE GENOMIC DNA]</scope>
    <source>
        <strain evidence="1">180601</strain>
        <tissue evidence="1">Whole Body</tissue>
    </source>
</reference>
<organism evidence="1 2">
    <name type="scientific">Aphis craccivora</name>
    <name type="common">Cowpea aphid</name>
    <dbReference type="NCBI Taxonomy" id="307492"/>
    <lineage>
        <taxon>Eukaryota</taxon>
        <taxon>Metazoa</taxon>
        <taxon>Ecdysozoa</taxon>
        <taxon>Arthropoda</taxon>
        <taxon>Hexapoda</taxon>
        <taxon>Insecta</taxon>
        <taxon>Pterygota</taxon>
        <taxon>Neoptera</taxon>
        <taxon>Paraneoptera</taxon>
        <taxon>Hemiptera</taxon>
        <taxon>Sternorrhyncha</taxon>
        <taxon>Aphidomorpha</taxon>
        <taxon>Aphidoidea</taxon>
        <taxon>Aphididae</taxon>
        <taxon>Aphidini</taxon>
        <taxon>Aphis</taxon>
        <taxon>Aphis</taxon>
    </lineage>
</organism>
<protein>
    <submittedName>
        <fullName evidence="1">Uncharacterized protein</fullName>
    </submittedName>
</protein>
<proteinExistence type="predicted"/>
<evidence type="ECO:0000313" key="1">
    <source>
        <dbReference type="EMBL" id="KAF0712362.1"/>
    </source>
</evidence>
<dbReference type="AlphaFoldDB" id="A0A6G0VWW0"/>
<gene>
    <name evidence="1" type="ORF">FWK35_00032290</name>
</gene>